<evidence type="ECO:0000313" key="2">
    <source>
        <dbReference type="Proteomes" id="UP000507470"/>
    </source>
</evidence>
<dbReference type="EMBL" id="CACVKT020003577">
    <property type="protein sequence ID" value="CAC5384447.1"/>
    <property type="molecule type" value="Genomic_DNA"/>
</dbReference>
<organism evidence="1 2">
    <name type="scientific">Mytilus coruscus</name>
    <name type="common">Sea mussel</name>
    <dbReference type="NCBI Taxonomy" id="42192"/>
    <lineage>
        <taxon>Eukaryota</taxon>
        <taxon>Metazoa</taxon>
        <taxon>Spiralia</taxon>
        <taxon>Lophotrochozoa</taxon>
        <taxon>Mollusca</taxon>
        <taxon>Bivalvia</taxon>
        <taxon>Autobranchia</taxon>
        <taxon>Pteriomorphia</taxon>
        <taxon>Mytilida</taxon>
        <taxon>Mytiloidea</taxon>
        <taxon>Mytilidae</taxon>
        <taxon>Mytilinae</taxon>
        <taxon>Mytilus</taxon>
    </lineage>
</organism>
<keyword evidence="2" id="KW-1185">Reference proteome</keyword>
<gene>
    <name evidence="1" type="ORF">MCOR_20084</name>
</gene>
<protein>
    <submittedName>
        <fullName evidence="1">Uncharacterized protein</fullName>
    </submittedName>
</protein>
<proteinExistence type="predicted"/>
<reference evidence="1 2" key="1">
    <citation type="submission" date="2020-06" db="EMBL/GenBank/DDBJ databases">
        <authorList>
            <person name="Li R."/>
            <person name="Bekaert M."/>
        </authorList>
    </citation>
    <scope>NUCLEOTIDE SEQUENCE [LARGE SCALE GENOMIC DNA]</scope>
    <source>
        <strain evidence="2">wild</strain>
    </source>
</reference>
<dbReference type="Proteomes" id="UP000507470">
    <property type="component" value="Unassembled WGS sequence"/>
</dbReference>
<evidence type="ECO:0000313" key="1">
    <source>
        <dbReference type="EMBL" id="CAC5384447.1"/>
    </source>
</evidence>
<name>A0A6J8BQA0_MYTCO</name>
<dbReference type="AlphaFoldDB" id="A0A6J8BQA0"/>
<sequence length="420" mass="48618">MMSFHDIFTNFRCFYSVSRRSRDNSHFHIAHETDEKHENILPTKLEDEHSHKHEASHLSHSHKAENYNESDHFEGPVTALHSLTLKSMATTNHEKPLNSKDRGYMNTKYPSDDEIVLEDIYAVSTRHKNYKEQGQCNNAFKHEQITCLDDSIRSKSMQTLSSASSRNDICYSESDITKALGRTNSGNHHVSTVTKLLQRSSSLGRLDTESENRIEEKHQLSNRWLYYDKDKRLSGTDAYVFLFPSTKEQAKSGILSDESFVRTRRSTYNIDSDENGEDKNLHRRRSYSRAILDDERDSKNIGQTEDEVFASSELQEGELNSDISMNEGYNNPIYDEIKEYQNKPKRVTENKTGHENEYFLPSSGDNRKKFDSRADENFGKERNNINNNYNSNDEKLLKNKRLNGIMDNGESSSQDVVAYF</sequence>
<accession>A0A6J8BQA0</accession>